<keyword evidence="1" id="KW-0378">Hydrolase</keyword>
<dbReference type="Gene3D" id="3.40.50.1820">
    <property type="entry name" value="alpha/beta hydrolase"/>
    <property type="match status" value="1"/>
</dbReference>
<dbReference type="EMBL" id="FNEI01000002">
    <property type="protein sequence ID" value="SDI44730.1"/>
    <property type="molecule type" value="Genomic_DNA"/>
</dbReference>
<dbReference type="PRINTS" id="PR00111">
    <property type="entry name" value="ABHYDROLASE"/>
</dbReference>
<dbReference type="GO" id="GO:0016740">
    <property type="term" value="F:transferase activity"/>
    <property type="evidence" value="ECO:0007669"/>
    <property type="project" value="UniProtKB-KW"/>
</dbReference>
<sequence length="280" mass="30024">MQSELRRLTLRTGITVPCLVRAPTGSGASDVNPAPPPLLLLHPWGESHKSFDRLLPLLPPSLAILAPDQRGQGAADKPEDGYSLAQMADDVAALLEALGVTNACVLGSSSGGYLAQQLAVDRPDLVSALILVGSPLSLRSRPAFAAEVAQLRDPVDEQWVRDSLTWFQVLHIVPRWYMEDRVQDGVVMPARAWRGILDGLCEAVPPTEQGSISVPTLILWGAHDSLIPRSHQETLAARIPGAQLVIYGATGHIVLWECPERIAADVAKFLGAASESPTQP</sequence>
<dbReference type="Proteomes" id="UP000182130">
    <property type="component" value="Unassembled WGS sequence"/>
</dbReference>
<keyword evidence="3" id="KW-0808">Transferase</keyword>
<protein>
    <submittedName>
        <fullName evidence="3">Rifampin ADP-ribosylating transferase</fullName>
    </submittedName>
</protein>
<dbReference type="SUPFAM" id="SSF53474">
    <property type="entry name" value="alpha/beta-Hydrolases"/>
    <property type="match status" value="1"/>
</dbReference>
<dbReference type="GO" id="GO:0016787">
    <property type="term" value="F:hydrolase activity"/>
    <property type="evidence" value="ECO:0007669"/>
    <property type="project" value="UniProtKB-KW"/>
</dbReference>
<dbReference type="InterPro" id="IPR000073">
    <property type="entry name" value="AB_hydrolase_1"/>
</dbReference>
<evidence type="ECO:0000313" key="3">
    <source>
        <dbReference type="EMBL" id="SDI44730.1"/>
    </source>
</evidence>
<proteinExistence type="predicted"/>
<accession>A0A1G8KPB0</accession>
<feature type="domain" description="AB hydrolase-1" evidence="2">
    <location>
        <begin position="36"/>
        <end position="161"/>
    </location>
</feature>
<feature type="domain" description="AB hydrolase-1" evidence="2">
    <location>
        <begin position="209"/>
        <end position="257"/>
    </location>
</feature>
<evidence type="ECO:0000256" key="1">
    <source>
        <dbReference type="ARBA" id="ARBA00022801"/>
    </source>
</evidence>
<evidence type="ECO:0000259" key="2">
    <source>
        <dbReference type="Pfam" id="PF00561"/>
    </source>
</evidence>
<keyword evidence="4" id="KW-1185">Reference proteome</keyword>
<gene>
    <name evidence="3" type="ORF">SAMN05216555_102305</name>
</gene>
<dbReference type="AlphaFoldDB" id="A0A1G8KPB0"/>
<dbReference type="InterPro" id="IPR050266">
    <property type="entry name" value="AB_hydrolase_sf"/>
</dbReference>
<evidence type="ECO:0000313" key="4">
    <source>
        <dbReference type="Proteomes" id="UP000182130"/>
    </source>
</evidence>
<dbReference type="InterPro" id="IPR029058">
    <property type="entry name" value="AB_hydrolase_fold"/>
</dbReference>
<organism evidence="3 4">
    <name type="scientific">Arthrobacter cupressi</name>
    <dbReference type="NCBI Taxonomy" id="1045773"/>
    <lineage>
        <taxon>Bacteria</taxon>
        <taxon>Bacillati</taxon>
        <taxon>Actinomycetota</taxon>
        <taxon>Actinomycetes</taxon>
        <taxon>Micrococcales</taxon>
        <taxon>Micrococcaceae</taxon>
        <taxon>Arthrobacter</taxon>
    </lineage>
</organism>
<name>A0A1G8KPB0_9MICC</name>
<dbReference type="OrthoDB" id="2987348at2"/>
<dbReference type="GO" id="GO:0016020">
    <property type="term" value="C:membrane"/>
    <property type="evidence" value="ECO:0007669"/>
    <property type="project" value="TreeGrafter"/>
</dbReference>
<dbReference type="STRING" id="1045773.SAMN05216555_102305"/>
<dbReference type="PANTHER" id="PTHR43798:SF31">
    <property type="entry name" value="AB HYDROLASE SUPERFAMILY PROTEIN YCLE"/>
    <property type="match status" value="1"/>
</dbReference>
<reference evidence="4" key="1">
    <citation type="submission" date="2016-10" db="EMBL/GenBank/DDBJ databases">
        <authorList>
            <person name="Varghese N."/>
            <person name="Submissions S."/>
        </authorList>
    </citation>
    <scope>NUCLEOTIDE SEQUENCE [LARGE SCALE GENOMIC DNA]</scope>
    <source>
        <strain evidence="4">CGMCC 1.10783</strain>
    </source>
</reference>
<dbReference type="PANTHER" id="PTHR43798">
    <property type="entry name" value="MONOACYLGLYCEROL LIPASE"/>
    <property type="match status" value="1"/>
</dbReference>
<dbReference type="RefSeq" id="WP_074587052.1">
    <property type="nucleotide sequence ID" value="NZ_FNEI01000002.1"/>
</dbReference>
<dbReference type="Pfam" id="PF00561">
    <property type="entry name" value="Abhydrolase_1"/>
    <property type="match status" value="2"/>
</dbReference>